<dbReference type="EMBL" id="UOEI01000244">
    <property type="protein sequence ID" value="VAV98856.1"/>
    <property type="molecule type" value="Genomic_DNA"/>
</dbReference>
<evidence type="ECO:0000313" key="2">
    <source>
        <dbReference type="EMBL" id="VAV98856.1"/>
    </source>
</evidence>
<dbReference type="Pfam" id="PF12838">
    <property type="entry name" value="Fer4_7"/>
    <property type="match status" value="1"/>
</dbReference>
<sequence length="147" mass="16302">MAKEVWLETPPMRDDYQLALVDAAYMTAAVKPKQFIHINEAECILCAGCVDICPWKCIHFFSPEVVTEAIGVDDPNDKEENGAVFVIDDTECTRCKLCVDRCPTNVITIGKFGGSVAEQADEFRAAPWEYDSGSRDSKSGVAYGVRW</sequence>
<dbReference type="SUPFAM" id="SSF54862">
    <property type="entry name" value="4Fe-4S ferredoxins"/>
    <property type="match status" value="1"/>
</dbReference>
<accession>A0A3B0SD92</accession>
<dbReference type="PROSITE" id="PS51379">
    <property type="entry name" value="4FE4S_FER_2"/>
    <property type="match status" value="2"/>
</dbReference>
<dbReference type="AlphaFoldDB" id="A0A3B0SD92"/>
<name>A0A3B0SD92_9ZZZZ</name>
<dbReference type="InterPro" id="IPR017896">
    <property type="entry name" value="4Fe4S_Fe-S-bd"/>
</dbReference>
<reference evidence="2" key="1">
    <citation type="submission" date="2018-06" db="EMBL/GenBank/DDBJ databases">
        <authorList>
            <person name="Zhirakovskaya E."/>
        </authorList>
    </citation>
    <scope>NUCLEOTIDE SEQUENCE</scope>
</reference>
<dbReference type="PROSITE" id="PS00198">
    <property type="entry name" value="4FE4S_FER_1"/>
    <property type="match status" value="1"/>
</dbReference>
<feature type="domain" description="4Fe-4S ferredoxin-type" evidence="1">
    <location>
        <begin position="34"/>
        <end position="63"/>
    </location>
</feature>
<dbReference type="InterPro" id="IPR017900">
    <property type="entry name" value="4Fe4S_Fe_S_CS"/>
</dbReference>
<dbReference type="Gene3D" id="3.30.70.3270">
    <property type="match status" value="1"/>
</dbReference>
<proteinExistence type="predicted"/>
<gene>
    <name evidence="2" type="ORF">MNBD_ACTINO01-205</name>
</gene>
<organism evidence="2">
    <name type="scientific">hydrothermal vent metagenome</name>
    <dbReference type="NCBI Taxonomy" id="652676"/>
    <lineage>
        <taxon>unclassified sequences</taxon>
        <taxon>metagenomes</taxon>
        <taxon>ecological metagenomes</taxon>
    </lineage>
</organism>
<evidence type="ECO:0000259" key="1">
    <source>
        <dbReference type="PROSITE" id="PS51379"/>
    </source>
</evidence>
<feature type="domain" description="4Fe-4S ferredoxin-type" evidence="1">
    <location>
        <begin position="83"/>
        <end position="112"/>
    </location>
</feature>
<protein>
    <recommendedName>
        <fullName evidence="1">4Fe-4S ferredoxin-type domain-containing protein</fullName>
    </recommendedName>
</protein>